<dbReference type="Pfam" id="PF00505">
    <property type="entry name" value="HMG_box"/>
    <property type="match status" value="1"/>
</dbReference>
<dbReference type="GO" id="GO:0005506">
    <property type="term" value="F:iron ion binding"/>
    <property type="evidence" value="ECO:0007669"/>
    <property type="project" value="InterPro"/>
</dbReference>
<dbReference type="Gene3D" id="1.10.630.10">
    <property type="entry name" value="Cytochrome P450"/>
    <property type="match status" value="1"/>
</dbReference>
<accession>A0A4V3WJB5</accession>
<dbReference type="GO" id="GO:0020037">
    <property type="term" value="F:heme binding"/>
    <property type="evidence" value="ECO:0007669"/>
    <property type="project" value="InterPro"/>
</dbReference>
<dbReference type="PROSITE" id="PS50118">
    <property type="entry name" value="HMG_BOX_2"/>
    <property type="match status" value="1"/>
</dbReference>
<dbReference type="GO" id="GO:0004497">
    <property type="term" value="F:monooxygenase activity"/>
    <property type="evidence" value="ECO:0007669"/>
    <property type="project" value="InterPro"/>
</dbReference>
<feature type="compositionally biased region" description="Acidic residues" evidence="6">
    <location>
        <begin position="320"/>
        <end position="337"/>
    </location>
</feature>
<comment type="caution">
    <text evidence="8">The sequence shown here is derived from an EMBL/GenBank/DDBJ whole genome shotgun (WGS) entry which is preliminary data.</text>
</comment>
<organism evidence="8 9">
    <name type="scientific">Camellia sinensis var. sinensis</name>
    <name type="common">China tea</name>
    <dbReference type="NCBI Taxonomy" id="542762"/>
    <lineage>
        <taxon>Eukaryota</taxon>
        <taxon>Viridiplantae</taxon>
        <taxon>Streptophyta</taxon>
        <taxon>Embryophyta</taxon>
        <taxon>Tracheophyta</taxon>
        <taxon>Spermatophyta</taxon>
        <taxon>Magnoliopsida</taxon>
        <taxon>eudicotyledons</taxon>
        <taxon>Gunneridae</taxon>
        <taxon>Pentapetalae</taxon>
        <taxon>asterids</taxon>
        <taxon>Ericales</taxon>
        <taxon>Theaceae</taxon>
        <taxon>Camellia</taxon>
    </lineage>
</organism>
<evidence type="ECO:0000256" key="1">
    <source>
        <dbReference type="ARBA" id="ARBA00004123"/>
    </source>
</evidence>
<dbReference type="GO" id="GO:0000785">
    <property type="term" value="C:chromatin"/>
    <property type="evidence" value="ECO:0007669"/>
    <property type="project" value="UniProtKB-ARBA"/>
</dbReference>
<keyword evidence="4 5" id="KW-0539">Nucleus</keyword>
<dbReference type="PANTHER" id="PTHR46261:SF18">
    <property type="entry name" value="DNA-BINDING PROTEIN MNB1B"/>
    <property type="match status" value="1"/>
</dbReference>
<reference evidence="8 9" key="1">
    <citation type="journal article" date="2018" name="Proc. Natl. Acad. Sci. U.S.A.">
        <title>Draft genome sequence of Camellia sinensis var. sinensis provides insights into the evolution of the tea genome and tea quality.</title>
        <authorList>
            <person name="Wei C."/>
            <person name="Yang H."/>
            <person name="Wang S."/>
            <person name="Zhao J."/>
            <person name="Liu C."/>
            <person name="Gao L."/>
            <person name="Xia E."/>
            <person name="Lu Y."/>
            <person name="Tai Y."/>
            <person name="She G."/>
            <person name="Sun J."/>
            <person name="Cao H."/>
            <person name="Tong W."/>
            <person name="Gao Q."/>
            <person name="Li Y."/>
            <person name="Deng W."/>
            <person name="Jiang X."/>
            <person name="Wang W."/>
            <person name="Chen Q."/>
            <person name="Zhang S."/>
            <person name="Li H."/>
            <person name="Wu J."/>
            <person name="Wang P."/>
            <person name="Li P."/>
            <person name="Shi C."/>
            <person name="Zheng F."/>
            <person name="Jian J."/>
            <person name="Huang B."/>
            <person name="Shan D."/>
            <person name="Shi M."/>
            <person name="Fang C."/>
            <person name="Yue Y."/>
            <person name="Li F."/>
            <person name="Li D."/>
            <person name="Wei S."/>
            <person name="Han B."/>
            <person name="Jiang C."/>
            <person name="Yin Y."/>
            <person name="Xia T."/>
            <person name="Zhang Z."/>
            <person name="Bennetzen J.L."/>
            <person name="Zhao S."/>
            <person name="Wan X."/>
        </authorList>
    </citation>
    <scope>NUCLEOTIDE SEQUENCE [LARGE SCALE GENOMIC DNA]</scope>
    <source>
        <strain evidence="9">cv. Shuchazao</strain>
        <tissue evidence="8">Leaf</tissue>
    </source>
</reference>
<dbReference type="STRING" id="542762.A0A4V3WJB5"/>
<evidence type="ECO:0000256" key="2">
    <source>
        <dbReference type="ARBA" id="ARBA00008774"/>
    </source>
</evidence>
<comment type="subcellular location">
    <subcellularLocation>
        <location evidence="1">Nucleus</location>
    </subcellularLocation>
</comment>
<dbReference type="AlphaFoldDB" id="A0A4V3WJB5"/>
<feature type="region of interest" description="Disordered" evidence="6">
    <location>
        <begin position="44"/>
        <end position="65"/>
    </location>
</feature>
<dbReference type="EMBL" id="SDRB02012974">
    <property type="protein sequence ID" value="THF96266.1"/>
    <property type="molecule type" value="Genomic_DNA"/>
</dbReference>
<evidence type="ECO:0000256" key="6">
    <source>
        <dbReference type="SAM" id="MobiDB-lite"/>
    </source>
</evidence>
<keyword evidence="3 5" id="KW-0238">DNA-binding</keyword>
<dbReference type="InterPro" id="IPR036396">
    <property type="entry name" value="Cyt_P450_sf"/>
</dbReference>
<evidence type="ECO:0000313" key="8">
    <source>
        <dbReference type="EMBL" id="THF96266.1"/>
    </source>
</evidence>
<feature type="compositionally biased region" description="Basic and acidic residues" evidence="6">
    <location>
        <begin position="210"/>
        <end position="228"/>
    </location>
</feature>
<feature type="compositionally biased region" description="Basic and acidic residues" evidence="6">
    <location>
        <begin position="45"/>
        <end position="60"/>
    </location>
</feature>
<comment type="similarity">
    <text evidence="2">Belongs to the HMGB family.</text>
</comment>
<dbReference type="PANTHER" id="PTHR46261">
    <property type="entry name" value="HIGH MOBILITY GROUP B PROTEIN 4-RELATED"/>
    <property type="match status" value="1"/>
</dbReference>
<feature type="DNA-binding region" description="HMG box" evidence="5">
    <location>
        <begin position="245"/>
        <end position="299"/>
    </location>
</feature>
<dbReference type="GO" id="GO:0006325">
    <property type="term" value="P:chromatin organization"/>
    <property type="evidence" value="ECO:0007669"/>
    <property type="project" value="UniProtKB-ARBA"/>
</dbReference>
<dbReference type="InterPro" id="IPR009071">
    <property type="entry name" value="HMG_box_dom"/>
</dbReference>
<feature type="region of interest" description="Disordered" evidence="6">
    <location>
        <begin position="196"/>
        <end position="247"/>
    </location>
</feature>
<name>A0A4V3WJB5_CAMSN</name>
<evidence type="ECO:0000256" key="5">
    <source>
        <dbReference type="PROSITE-ProRule" id="PRU00267"/>
    </source>
</evidence>
<feature type="compositionally biased region" description="Basic and acidic residues" evidence="6">
    <location>
        <begin position="283"/>
        <end position="303"/>
    </location>
</feature>
<dbReference type="InterPro" id="IPR031061">
    <property type="entry name" value="HMGB_plant"/>
</dbReference>
<dbReference type="SUPFAM" id="SSF47095">
    <property type="entry name" value="HMG-box"/>
    <property type="match status" value="1"/>
</dbReference>
<sequence length="337" mass="38062">MALSSDSMDNTFRARVQKIFGPFSSSSSSSSSSLSPPWSLIDDEVEKREWRRPSSAKDDDQTPISFSFDGLFTRNTRRQHDLQDINDYDDQLGGGRHSSEYVKGDGRDEWEIRSSIGLDSTLNNEEEEDEYDKVAEGRGIHSGCWCNATLDRMLARYVIPKGCFVVPFLSAVHLDENLYEGAITFNSWRWMDPLNQGSAMKGGRSKTKTKRTDSKLSVKRGAPSEKAGKKPAVKKGKAAKDPNKPKRPASAFFVFMEEFRKTYKEKHPSNKSVAAEKAPYVAKAEKRKTEYNKTLEAYNKKMAEGPADEEESDKLRSEVNDEDDEDDESGEEEDDDE</sequence>
<dbReference type="InterPro" id="IPR036910">
    <property type="entry name" value="HMG_box_dom_sf"/>
</dbReference>
<dbReference type="GO" id="GO:0003677">
    <property type="term" value="F:DNA binding"/>
    <property type="evidence" value="ECO:0007669"/>
    <property type="project" value="UniProtKB-UniRule"/>
</dbReference>
<dbReference type="Proteomes" id="UP000306102">
    <property type="component" value="Unassembled WGS sequence"/>
</dbReference>
<gene>
    <name evidence="8" type="ORF">TEA_000204</name>
</gene>
<dbReference type="SUPFAM" id="SSF48264">
    <property type="entry name" value="Cytochrome P450"/>
    <property type="match status" value="1"/>
</dbReference>
<feature type="region of interest" description="Disordered" evidence="6">
    <location>
        <begin position="264"/>
        <end position="337"/>
    </location>
</feature>
<keyword evidence="9" id="KW-1185">Reference proteome</keyword>
<evidence type="ECO:0000313" key="9">
    <source>
        <dbReference type="Proteomes" id="UP000306102"/>
    </source>
</evidence>
<proteinExistence type="inferred from homology"/>
<dbReference type="GO" id="GO:0005634">
    <property type="term" value="C:nucleus"/>
    <property type="evidence" value="ECO:0007669"/>
    <property type="project" value="UniProtKB-SubCell"/>
</dbReference>
<evidence type="ECO:0000256" key="4">
    <source>
        <dbReference type="ARBA" id="ARBA00023242"/>
    </source>
</evidence>
<dbReference type="GO" id="GO:0016705">
    <property type="term" value="F:oxidoreductase activity, acting on paired donors, with incorporation or reduction of molecular oxygen"/>
    <property type="evidence" value="ECO:0007669"/>
    <property type="project" value="InterPro"/>
</dbReference>
<feature type="domain" description="HMG box" evidence="7">
    <location>
        <begin position="245"/>
        <end position="299"/>
    </location>
</feature>
<dbReference type="SMART" id="SM00398">
    <property type="entry name" value="HMG"/>
    <property type="match status" value="1"/>
</dbReference>
<dbReference type="Gene3D" id="1.10.30.10">
    <property type="entry name" value="High mobility group box domain"/>
    <property type="match status" value="1"/>
</dbReference>
<evidence type="ECO:0000259" key="7">
    <source>
        <dbReference type="PROSITE" id="PS50118"/>
    </source>
</evidence>
<dbReference type="GO" id="GO:0030527">
    <property type="term" value="F:structural constituent of chromatin"/>
    <property type="evidence" value="ECO:0007669"/>
    <property type="project" value="UniProtKB-ARBA"/>
</dbReference>
<protein>
    <recommendedName>
        <fullName evidence="7">HMG box domain-containing protein</fullName>
    </recommendedName>
</protein>
<dbReference type="CDD" id="cd22005">
    <property type="entry name" value="HMG-box_AtHMGB1-like"/>
    <property type="match status" value="1"/>
</dbReference>
<evidence type="ECO:0000256" key="3">
    <source>
        <dbReference type="ARBA" id="ARBA00023125"/>
    </source>
</evidence>
<dbReference type="GO" id="GO:0003682">
    <property type="term" value="F:chromatin binding"/>
    <property type="evidence" value="ECO:0007669"/>
    <property type="project" value="UniProtKB-ARBA"/>
</dbReference>